<evidence type="ECO:0000256" key="4">
    <source>
        <dbReference type="ARBA" id="ARBA00022598"/>
    </source>
</evidence>
<evidence type="ECO:0000256" key="7">
    <source>
        <dbReference type="ARBA" id="ARBA00022960"/>
    </source>
</evidence>
<dbReference type="InterPro" id="IPR013815">
    <property type="entry name" value="ATP_grasp_subdomain_1"/>
</dbReference>
<keyword evidence="16" id="KW-1185">Reference proteome</keyword>
<dbReference type="PANTHER" id="PTHR23132">
    <property type="entry name" value="D-ALANINE--D-ALANINE LIGASE"/>
    <property type="match status" value="1"/>
</dbReference>
<dbReference type="RefSeq" id="WP_038278937.1">
    <property type="nucleotide sequence ID" value="NZ_JPME01000008.1"/>
</dbReference>
<dbReference type="Gene3D" id="3.30.1490.20">
    <property type="entry name" value="ATP-grasp fold, A domain"/>
    <property type="match status" value="1"/>
</dbReference>
<accession>A0A084JPN4</accession>
<dbReference type="GO" id="GO:0008716">
    <property type="term" value="F:D-alanine-D-alanine ligase activity"/>
    <property type="evidence" value="ECO:0007669"/>
    <property type="project" value="UniProtKB-UniRule"/>
</dbReference>
<comment type="similarity">
    <text evidence="2 10">Belongs to the D-alanine--D-alanine ligase family.</text>
</comment>
<dbReference type="GO" id="GO:0005524">
    <property type="term" value="F:ATP binding"/>
    <property type="evidence" value="ECO:0007669"/>
    <property type="project" value="UniProtKB-UniRule"/>
</dbReference>
<dbReference type="PROSITE" id="PS00843">
    <property type="entry name" value="DALA_DALA_LIGASE_1"/>
    <property type="match status" value="1"/>
</dbReference>
<evidence type="ECO:0000259" key="14">
    <source>
        <dbReference type="PROSITE" id="PS50975"/>
    </source>
</evidence>
<dbReference type="InterPro" id="IPR011095">
    <property type="entry name" value="Dala_Dala_lig_C"/>
</dbReference>
<organism evidence="15 16">
    <name type="scientific">Lacrimispora celerecrescens</name>
    <dbReference type="NCBI Taxonomy" id="29354"/>
    <lineage>
        <taxon>Bacteria</taxon>
        <taxon>Bacillati</taxon>
        <taxon>Bacillota</taxon>
        <taxon>Clostridia</taxon>
        <taxon>Lachnospirales</taxon>
        <taxon>Lachnospiraceae</taxon>
        <taxon>Lacrimispora</taxon>
    </lineage>
</organism>
<dbReference type="OrthoDB" id="9813261at2"/>
<dbReference type="EMBL" id="JPME01000008">
    <property type="protein sequence ID" value="KEZ90918.1"/>
    <property type="molecule type" value="Genomic_DNA"/>
</dbReference>
<dbReference type="GO" id="GO:0009252">
    <property type="term" value="P:peptidoglycan biosynthetic process"/>
    <property type="evidence" value="ECO:0007669"/>
    <property type="project" value="UniProtKB-UniRule"/>
</dbReference>
<feature type="active site" evidence="11">
    <location>
        <position position="180"/>
    </location>
</feature>
<dbReference type="GO" id="GO:0071555">
    <property type="term" value="P:cell wall organization"/>
    <property type="evidence" value="ECO:0007669"/>
    <property type="project" value="UniProtKB-KW"/>
</dbReference>
<evidence type="ECO:0000256" key="2">
    <source>
        <dbReference type="ARBA" id="ARBA00010871"/>
    </source>
</evidence>
<keyword evidence="12" id="KW-0464">Manganese</keyword>
<keyword evidence="6 13" id="KW-0067">ATP-binding</keyword>
<dbReference type="EC" id="6.3.2.4" evidence="10"/>
<dbReference type="Pfam" id="PF01820">
    <property type="entry name" value="Dala_Dala_lig_N"/>
    <property type="match status" value="1"/>
</dbReference>
<dbReference type="PROSITE" id="PS00844">
    <property type="entry name" value="DALA_DALA_LIGASE_2"/>
    <property type="match status" value="1"/>
</dbReference>
<dbReference type="SUPFAM" id="SSF52440">
    <property type="entry name" value="PreATP-grasp domain"/>
    <property type="match status" value="1"/>
</dbReference>
<comment type="catalytic activity">
    <reaction evidence="10">
        <text>2 D-alanine + ATP = D-alanyl-D-alanine + ADP + phosphate + H(+)</text>
        <dbReference type="Rhea" id="RHEA:11224"/>
        <dbReference type="ChEBI" id="CHEBI:15378"/>
        <dbReference type="ChEBI" id="CHEBI:30616"/>
        <dbReference type="ChEBI" id="CHEBI:43474"/>
        <dbReference type="ChEBI" id="CHEBI:57416"/>
        <dbReference type="ChEBI" id="CHEBI:57822"/>
        <dbReference type="ChEBI" id="CHEBI:456216"/>
        <dbReference type="EC" id="6.3.2.4"/>
    </reaction>
</comment>
<evidence type="ECO:0000256" key="12">
    <source>
        <dbReference type="PIRSR" id="PIRSR039102-3"/>
    </source>
</evidence>
<comment type="pathway">
    <text evidence="10">Cell wall biogenesis; peptidoglycan biosynthesis.</text>
</comment>
<dbReference type="SUPFAM" id="SSF56059">
    <property type="entry name" value="Glutathione synthetase ATP-binding domain-like"/>
    <property type="match status" value="1"/>
</dbReference>
<dbReference type="GO" id="GO:0046872">
    <property type="term" value="F:metal ion binding"/>
    <property type="evidence" value="ECO:0007669"/>
    <property type="project" value="UniProtKB-KW"/>
</dbReference>
<feature type="domain" description="ATP-grasp" evidence="14">
    <location>
        <begin position="142"/>
        <end position="333"/>
    </location>
</feature>
<dbReference type="InterPro" id="IPR011127">
    <property type="entry name" value="Dala_Dala_lig_N"/>
</dbReference>
<evidence type="ECO:0000313" key="15">
    <source>
        <dbReference type="EMBL" id="KEZ90918.1"/>
    </source>
</evidence>
<dbReference type="STRING" id="29354.IO98_05915"/>
<dbReference type="InterPro" id="IPR016185">
    <property type="entry name" value="PreATP-grasp_dom_sf"/>
</dbReference>
<evidence type="ECO:0000313" key="16">
    <source>
        <dbReference type="Proteomes" id="UP000028525"/>
    </source>
</evidence>
<name>A0A084JPN4_9FIRM</name>
<keyword evidence="12" id="KW-0479">Metal-binding</keyword>
<gene>
    <name evidence="10" type="primary">ddl</name>
    <name evidence="15" type="ORF">IO98_05915</name>
</gene>
<dbReference type="Pfam" id="PF07478">
    <property type="entry name" value="Dala_Dala_lig_C"/>
    <property type="match status" value="1"/>
</dbReference>
<comment type="caution">
    <text evidence="15">The sequence shown here is derived from an EMBL/GenBank/DDBJ whole genome shotgun (WGS) entry which is preliminary data.</text>
</comment>
<comment type="function">
    <text evidence="10">Cell wall formation.</text>
</comment>
<proteinExistence type="inferred from homology"/>
<evidence type="ECO:0000256" key="8">
    <source>
        <dbReference type="ARBA" id="ARBA00022984"/>
    </source>
</evidence>
<keyword evidence="3 10" id="KW-0963">Cytoplasm</keyword>
<protein>
    <recommendedName>
        <fullName evidence="10">D-alanine--D-alanine ligase</fullName>
        <ecNumber evidence="10">6.3.2.4</ecNumber>
    </recommendedName>
    <alternativeName>
        <fullName evidence="10">D-Ala-D-Ala ligase</fullName>
    </alternativeName>
    <alternativeName>
        <fullName evidence="10">D-alanylalanine synthetase</fullName>
    </alternativeName>
</protein>
<keyword evidence="8 10" id="KW-0573">Peptidoglycan synthesis</keyword>
<evidence type="ECO:0000256" key="11">
    <source>
        <dbReference type="PIRSR" id="PIRSR039102-1"/>
    </source>
</evidence>
<feature type="active site" evidence="11">
    <location>
        <position position="311"/>
    </location>
</feature>
<evidence type="ECO:0000256" key="10">
    <source>
        <dbReference type="HAMAP-Rule" id="MF_00047"/>
    </source>
</evidence>
<feature type="binding site" evidence="12">
    <location>
        <position position="302"/>
    </location>
    <ligand>
        <name>Mg(2+)</name>
        <dbReference type="ChEBI" id="CHEBI:18420"/>
        <label>2</label>
    </ligand>
</feature>
<feature type="active site" evidence="11">
    <location>
        <position position="13"/>
    </location>
</feature>
<evidence type="ECO:0000256" key="5">
    <source>
        <dbReference type="ARBA" id="ARBA00022741"/>
    </source>
</evidence>
<dbReference type="PANTHER" id="PTHR23132:SF23">
    <property type="entry name" value="D-ALANINE--D-ALANINE LIGASE B"/>
    <property type="match status" value="1"/>
</dbReference>
<dbReference type="AlphaFoldDB" id="A0A084JPN4"/>
<evidence type="ECO:0000256" key="13">
    <source>
        <dbReference type="PROSITE-ProRule" id="PRU00409"/>
    </source>
</evidence>
<dbReference type="InterPro" id="IPR005905">
    <property type="entry name" value="D_ala_D_ala"/>
</dbReference>
<dbReference type="HAMAP" id="MF_00047">
    <property type="entry name" value="Dala_Dala_lig"/>
    <property type="match status" value="1"/>
</dbReference>
<keyword evidence="4 10" id="KW-0436">Ligase</keyword>
<evidence type="ECO:0000256" key="6">
    <source>
        <dbReference type="ARBA" id="ARBA00022840"/>
    </source>
</evidence>
<feature type="binding site" evidence="12">
    <location>
        <position position="300"/>
    </location>
    <ligand>
        <name>Mg(2+)</name>
        <dbReference type="ChEBI" id="CHEBI:18420"/>
        <label>1</label>
    </ligand>
</feature>
<keyword evidence="5 13" id="KW-0547">Nucleotide-binding</keyword>
<dbReference type="GO" id="GO:0005737">
    <property type="term" value="C:cytoplasm"/>
    <property type="evidence" value="ECO:0007669"/>
    <property type="project" value="UniProtKB-SubCell"/>
</dbReference>
<keyword evidence="9 10" id="KW-0961">Cell wall biogenesis/degradation</keyword>
<evidence type="ECO:0000256" key="3">
    <source>
        <dbReference type="ARBA" id="ARBA00022490"/>
    </source>
</evidence>
<evidence type="ECO:0000256" key="9">
    <source>
        <dbReference type="ARBA" id="ARBA00023316"/>
    </source>
</evidence>
<dbReference type="Proteomes" id="UP000028525">
    <property type="component" value="Unassembled WGS sequence"/>
</dbReference>
<comment type="subcellular location">
    <subcellularLocation>
        <location evidence="1 10">Cytoplasm</location>
    </subcellularLocation>
</comment>
<evidence type="ECO:0000256" key="1">
    <source>
        <dbReference type="ARBA" id="ARBA00004496"/>
    </source>
</evidence>
<sequence length="340" mass="37100">MKIVVLAGGYSPEREVSLSSGAMITNAFIKNGHEVYLLDSYLGVADGETVCFKSLKDGTDLSWEIGKKVPELDRLSEGRKGEGFIGNRVIEICSKADVVFLALHGGAGENGQIQAVFDAYGISYTGTSYEGCLKAMDKPMAKLLMKASGIPTPDWRLYTKGEPLEPFTFPCVVKPCGCGSSVGITMVDKEEQWEQALDSAFAYENRILAEVKIIGREFSVGILGERALPPIEIIPKAGFYDYENKYQAGMTEEICPARLTEKEEEAMGVMALKVHHALGLGHYSRVDFLMEEDGSLYCLEANTLPGMTPYSLLPQEAKAAGISYYELCEDIARHGKGVLS</sequence>
<dbReference type="Gene3D" id="3.40.50.20">
    <property type="match status" value="1"/>
</dbReference>
<dbReference type="InterPro" id="IPR000291">
    <property type="entry name" value="D-Ala_lig_Van_CS"/>
</dbReference>
<feature type="binding site" evidence="12">
    <location>
        <position position="300"/>
    </location>
    <ligand>
        <name>Mg(2+)</name>
        <dbReference type="ChEBI" id="CHEBI:18420"/>
        <label>2</label>
    </ligand>
</feature>
<reference evidence="15 16" key="1">
    <citation type="submission" date="2014-07" db="EMBL/GenBank/DDBJ databases">
        <title>Draft genome of Clostridium celerecrescens 152B isolated from sediments associated with methane hydrate from Krishna Godavari basin.</title>
        <authorList>
            <person name="Honkalas V.S."/>
            <person name="Dabir A.P."/>
            <person name="Arora P."/>
            <person name="Dhakephalkar P.K."/>
        </authorList>
    </citation>
    <scope>NUCLEOTIDE SEQUENCE [LARGE SCALE GENOMIC DNA]</scope>
    <source>
        <strain evidence="15 16">152B</strain>
    </source>
</reference>
<comment type="cofactor">
    <cofactor evidence="12">
        <name>Mg(2+)</name>
        <dbReference type="ChEBI" id="CHEBI:18420"/>
    </cofactor>
    <cofactor evidence="12">
        <name>Mn(2+)</name>
        <dbReference type="ChEBI" id="CHEBI:29035"/>
    </cofactor>
    <text evidence="12">Binds 2 magnesium or manganese ions per subunit.</text>
</comment>
<keyword evidence="12" id="KW-0460">Magnesium</keyword>
<dbReference type="Gene3D" id="3.30.470.20">
    <property type="entry name" value="ATP-grasp fold, B domain"/>
    <property type="match status" value="1"/>
</dbReference>
<dbReference type="NCBIfam" id="NF002378">
    <property type="entry name" value="PRK01372.1"/>
    <property type="match status" value="1"/>
</dbReference>
<keyword evidence="7 10" id="KW-0133">Cell shape</keyword>
<dbReference type="NCBIfam" id="TIGR01205">
    <property type="entry name" value="D_ala_D_alaTIGR"/>
    <property type="match status" value="1"/>
</dbReference>
<dbReference type="PIRSF" id="PIRSF039102">
    <property type="entry name" value="Ddl/VanB"/>
    <property type="match status" value="1"/>
</dbReference>
<dbReference type="PROSITE" id="PS50975">
    <property type="entry name" value="ATP_GRASP"/>
    <property type="match status" value="1"/>
</dbReference>
<dbReference type="InterPro" id="IPR011761">
    <property type="entry name" value="ATP-grasp"/>
</dbReference>
<feature type="binding site" evidence="12">
    <location>
        <position position="287"/>
    </location>
    <ligand>
        <name>Mg(2+)</name>
        <dbReference type="ChEBI" id="CHEBI:18420"/>
        <label>1</label>
    </ligand>
</feature>
<dbReference type="GO" id="GO:0008360">
    <property type="term" value="P:regulation of cell shape"/>
    <property type="evidence" value="ECO:0007669"/>
    <property type="project" value="UniProtKB-KW"/>
</dbReference>
<dbReference type="UniPathway" id="UPA00219"/>